<dbReference type="GO" id="GO:0008794">
    <property type="term" value="F:arsenate reductase (glutaredoxin) activity"/>
    <property type="evidence" value="ECO:0007669"/>
    <property type="project" value="UniProtKB-UniRule"/>
</dbReference>
<dbReference type="NCBIfam" id="TIGR00014">
    <property type="entry name" value="arsC"/>
    <property type="match status" value="1"/>
</dbReference>
<evidence type="ECO:0000256" key="2">
    <source>
        <dbReference type="ARBA" id="ARBA00023002"/>
    </source>
</evidence>
<evidence type="ECO:0000256" key="1">
    <source>
        <dbReference type="ARBA" id="ARBA00007198"/>
    </source>
</evidence>
<dbReference type="InterPro" id="IPR006659">
    <property type="entry name" value="Arsenate_reductase"/>
</dbReference>
<comment type="catalytic activity">
    <reaction evidence="4">
        <text>[glutaredoxin]-dithiol + arsenate + glutathione + H(+) = glutathionyl-S-S-[glutaredoxin] + arsenite + H2O</text>
        <dbReference type="Rhea" id="RHEA:22016"/>
        <dbReference type="Rhea" id="RHEA-COMP:10729"/>
        <dbReference type="Rhea" id="RHEA-COMP:17668"/>
        <dbReference type="ChEBI" id="CHEBI:15377"/>
        <dbReference type="ChEBI" id="CHEBI:15378"/>
        <dbReference type="ChEBI" id="CHEBI:29242"/>
        <dbReference type="ChEBI" id="CHEBI:29950"/>
        <dbReference type="ChEBI" id="CHEBI:48597"/>
        <dbReference type="ChEBI" id="CHEBI:57925"/>
        <dbReference type="ChEBI" id="CHEBI:146199"/>
        <dbReference type="EC" id="1.20.4.1"/>
    </reaction>
</comment>
<dbReference type="AlphaFoldDB" id="A0A1H1XGE1"/>
<dbReference type="OrthoDB" id="9790554at2"/>
<dbReference type="EMBL" id="LT629763">
    <property type="protein sequence ID" value="SDT08298.1"/>
    <property type="molecule type" value="Genomic_DNA"/>
</dbReference>
<comment type="similarity">
    <text evidence="1 3 4">Belongs to the ArsC family.</text>
</comment>
<dbReference type="STRING" id="472181.SAMN05216271_3542"/>
<proteinExistence type="inferred from homology"/>
<organism evidence="5 6">
    <name type="scientific">Halopseudomonas sabulinigri</name>
    <dbReference type="NCBI Taxonomy" id="472181"/>
    <lineage>
        <taxon>Bacteria</taxon>
        <taxon>Pseudomonadati</taxon>
        <taxon>Pseudomonadota</taxon>
        <taxon>Gammaproteobacteria</taxon>
        <taxon>Pseudomonadales</taxon>
        <taxon>Pseudomonadaceae</taxon>
        <taxon>Halopseudomonas</taxon>
    </lineage>
</organism>
<evidence type="ECO:0000313" key="6">
    <source>
        <dbReference type="Proteomes" id="UP000243413"/>
    </source>
</evidence>
<accession>A0A1H1XGE1</accession>
<dbReference type="SUPFAM" id="SSF52833">
    <property type="entry name" value="Thioredoxin-like"/>
    <property type="match status" value="1"/>
</dbReference>
<dbReference type="Gene3D" id="3.40.30.10">
    <property type="entry name" value="Glutaredoxin"/>
    <property type="match status" value="1"/>
</dbReference>
<dbReference type="CDD" id="cd03034">
    <property type="entry name" value="ArsC_ArsC"/>
    <property type="match status" value="1"/>
</dbReference>
<dbReference type="PANTHER" id="PTHR30041">
    <property type="entry name" value="ARSENATE REDUCTASE"/>
    <property type="match status" value="1"/>
</dbReference>
<dbReference type="InterPro" id="IPR006660">
    <property type="entry name" value="Arsenate_reductase-like"/>
</dbReference>
<gene>
    <name evidence="5" type="ORF">SAMN05216271_3542</name>
</gene>
<dbReference type="RefSeq" id="WP_092288140.1">
    <property type="nucleotide sequence ID" value="NZ_LT629763.1"/>
</dbReference>
<evidence type="ECO:0000313" key="5">
    <source>
        <dbReference type="EMBL" id="SDT08298.1"/>
    </source>
</evidence>
<dbReference type="PROSITE" id="PS51353">
    <property type="entry name" value="ARSC"/>
    <property type="match status" value="1"/>
</dbReference>
<reference evidence="6" key="1">
    <citation type="submission" date="2016-10" db="EMBL/GenBank/DDBJ databases">
        <authorList>
            <person name="Varghese N."/>
            <person name="Submissions S."/>
        </authorList>
    </citation>
    <scope>NUCLEOTIDE SEQUENCE [LARGE SCALE GENOMIC DNA]</scope>
    <source>
        <strain evidence="6">JCM 14963</strain>
    </source>
</reference>
<dbReference type="InterPro" id="IPR036249">
    <property type="entry name" value="Thioredoxin-like_sf"/>
</dbReference>
<dbReference type="PANTHER" id="PTHR30041:SF4">
    <property type="entry name" value="ARSENATE REDUCTASE"/>
    <property type="match status" value="1"/>
</dbReference>
<protein>
    <recommendedName>
        <fullName evidence="4">Arsenate reductase</fullName>
        <ecNumber evidence="4">1.20.4.1</ecNumber>
    </recommendedName>
</protein>
<evidence type="ECO:0000256" key="3">
    <source>
        <dbReference type="PROSITE-ProRule" id="PRU01282"/>
    </source>
</evidence>
<evidence type="ECO:0000256" key="4">
    <source>
        <dbReference type="RuleBase" id="RU362029"/>
    </source>
</evidence>
<name>A0A1H1XGE1_9GAMM</name>
<sequence length="117" mass="13275">MSQVTIYHNPRCSKSRQTLELLENQGADIEVVRYIDDQLNNAELSELLQLLGMSARELMRKGEAVYKELNLDNPELSEAQLVQALADYPRLIERPIVVRDGNAVIGRPPEKVLELFA</sequence>
<keyword evidence="2 4" id="KW-0560">Oxidoreductase</keyword>
<dbReference type="Pfam" id="PF03960">
    <property type="entry name" value="ArsC"/>
    <property type="match status" value="1"/>
</dbReference>
<dbReference type="EC" id="1.20.4.1" evidence="4"/>
<dbReference type="Proteomes" id="UP000243413">
    <property type="component" value="Chromosome I"/>
</dbReference>